<organism evidence="1 2">
    <name type="scientific">Planococcus halocryophilus</name>
    <dbReference type="NCBI Taxonomy" id="1215089"/>
    <lineage>
        <taxon>Bacteria</taxon>
        <taxon>Bacillati</taxon>
        <taxon>Bacillota</taxon>
        <taxon>Bacilli</taxon>
        <taxon>Bacillales</taxon>
        <taxon>Caryophanaceae</taxon>
        <taxon>Planococcus</taxon>
    </lineage>
</organism>
<evidence type="ECO:0000313" key="2">
    <source>
        <dbReference type="Proteomes" id="UP000092687"/>
    </source>
</evidence>
<proteinExistence type="predicted"/>
<protein>
    <submittedName>
        <fullName evidence="1">Uncharacterized protein</fullName>
    </submittedName>
</protein>
<dbReference type="KEGG" id="phc:BBI08_03870"/>
<sequence length="68" mass="8139">MMLKYYTKRYEVIMQGTYPENRKKIMLATLANDIEKAYAIPMQRNPAWEQNNEEIFSLYSQVAARKDM</sequence>
<reference evidence="2" key="2">
    <citation type="submission" date="2016-10" db="EMBL/GenBank/DDBJ databases">
        <authorList>
            <person name="See-Too W.S."/>
        </authorList>
    </citation>
    <scope>NUCLEOTIDE SEQUENCE [LARGE SCALE GENOMIC DNA]</scope>
    <source>
        <strain evidence="2">DSM 24743</strain>
    </source>
</reference>
<keyword evidence="2" id="KW-1185">Reference proteome</keyword>
<dbReference type="AlphaFoldDB" id="A0A1C7DP86"/>
<dbReference type="EMBL" id="CP016537">
    <property type="protein sequence ID" value="ANU13033.1"/>
    <property type="molecule type" value="Genomic_DNA"/>
</dbReference>
<evidence type="ECO:0000313" key="1">
    <source>
        <dbReference type="EMBL" id="ANU13033.1"/>
    </source>
</evidence>
<dbReference type="OrthoDB" id="2903742at2"/>
<dbReference type="Proteomes" id="UP000092687">
    <property type="component" value="Chromosome"/>
</dbReference>
<name>A0A1C7DP86_9BACL</name>
<gene>
    <name evidence="1" type="ORF">BBI08_03870</name>
</gene>
<reference evidence="2" key="1">
    <citation type="submission" date="2016-07" db="EMBL/GenBank/DDBJ databases">
        <authorList>
            <person name="See-Too W.S."/>
        </authorList>
    </citation>
    <scope>NUCLEOTIDE SEQUENCE [LARGE SCALE GENOMIC DNA]</scope>
    <source>
        <strain evidence="2">DSM 24743</strain>
    </source>
</reference>
<dbReference type="RefSeq" id="WP_040850350.1">
    <property type="nucleotide sequence ID" value="NZ_CP016537.2"/>
</dbReference>
<accession>A0A1C7DP86</accession>